<comment type="subcellular location">
    <subcellularLocation>
        <location evidence="1">Mitochondrion membrane</location>
    </subcellularLocation>
</comment>
<evidence type="ECO:0000256" key="5">
    <source>
        <dbReference type="SAM" id="Phobius"/>
    </source>
</evidence>
<dbReference type="AlphaFoldDB" id="A0A6U4FFK3"/>
<evidence type="ECO:0000256" key="4">
    <source>
        <dbReference type="ARBA" id="ARBA00023136"/>
    </source>
</evidence>
<protein>
    <recommendedName>
        <fullName evidence="6">HIG1 domain-containing protein</fullName>
    </recommendedName>
</protein>
<name>A0A6U4FFK3_9STRA</name>
<keyword evidence="4 5" id="KW-0472">Membrane</keyword>
<reference evidence="8" key="1">
    <citation type="submission" date="2021-01" db="EMBL/GenBank/DDBJ databases">
        <authorList>
            <person name="Corre E."/>
            <person name="Pelletier E."/>
            <person name="Niang G."/>
            <person name="Scheremetjew M."/>
            <person name="Finn R."/>
            <person name="Kale V."/>
            <person name="Holt S."/>
            <person name="Cochrane G."/>
            <person name="Meng A."/>
            <person name="Brown T."/>
            <person name="Cohen L."/>
        </authorList>
    </citation>
    <scope>NUCLEOTIDE SEQUENCE</scope>
    <source>
        <strain evidence="8">CCMP2877</strain>
    </source>
</reference>
<keyword evidence="2 5" id="KW-0812">Transmembrane</keyword>
<evidence type="ECO:0000313" key="8">
    <source>
        <dbReference type="EMBL" id="CAD9252583.1"/>
    </source>
</evidence>
<evidence type="ECO:0000313" key="10">
    <source>
        <dbReference type="EMBL" id="CAD9252585.1"/>
    </source>
</evidence>
<proteinExistence type="predicted"/>
<gene>
    <name evidence="7" type="ORF">PPAR1163_LOCUS10946</name>
    <name evidence="8" type="ORF">PPAR1163_LOCUS10947</name>
    <name evidence="9" type="ORF">PPAR1163_LOCUS10948</name>
    <name evidence="10" type="ORF">PPAR1163_LOCUS10949</name>
</gene>
<evidence type="ECO:0000256" key="3">
    <source>
        <dbReference type="ARBA" id="ARBA00022989"/>
    </source>
</evidence>
<feature type="domain" description="HIG1" evidence="6">
    <location>
        <begin position="1"/>
        <end position="99"/>
    </location>
</feature>
<dbReference type="Gene3D" id="6.10.140.1320">
    <property type="match status" value="1"/>
</dbReference>
<evidence type="ECO:0000313" key="9">
    <source>
        <dbReference type="EMBL" id="CAD9252584.1"/>
    </source>
</evidence>
<evidence type="ECO:0000259" key="6">
    <source>
        <dbReference type="PROSITE" id="PS51503"/>
    </source>
</evidence>
<feature type="transmembrane region" description="Helical" evidence="5">
    <location>
        <begin position="76"/>
        <end position="96"/>
    </location>
</feature>
<dbReference type="InterPro" id="IPR007667">
    <property type="entry name" value="Hypoxia_induced_domain"/>
</dbReference>
<evidence type="ECO:0000256" key="2">
    <source>
        <dbReference type="ARBA" id="ARBA00022692"/>
    </source>
</evidence>
<organism evidence="8">
    <name type="scientific">Phaeomonas parva</name>
    <dbReference type="NCBI Taxonomy" id="124430"/>
    <lineage>
        <taxon>Eukaryota</taxon>
        <taxon>Sar</taxon>
        <taxon>Stramenopiles</taxon>
        <taxon>Ochrophyta</taxon>
        <taxon>Pinguiophyceae</taxon>
        <taxon>Pinguiochrysidales</taxon>
        <taxon>Pinguiochrysidaceae</taxon>
        <taxon>Phaeomonas</taxon>
    </lineage>
</organism>
<dbReference type="EMBL" id="HBGJ01017046">
    <property type="protein sequence ID" value="CAD9252584.1"/>
    <property type="molecule type" value="Transcribed_RNA"/>
</dbReference>
<dbReference type="GO" id="GO:0031966">
    <property type="term" value="C:mitochondrial membrane"/>
    <property type="evidence" value="ECO:0007669"/>
    <property type="project" value="UniProtKB-SubCell"/>
</dbReference>
<feature type="transmembrane region" description="Helical" evidence="5">
    <location>
        <begin position="36"/>
        <end position="55"/>
    </location>
</feature>
<evidence type="ECO:0000313" key="7">
    <source>
        <dbReference type="EMBL" id="CAD9252582.1"/>
    </source>
</evidence>
<dbReference type="PROSITE" id="PS51503">
    <property type="entry name" value="HIG1"/>
    <property type="match status" value="1"/>
</dbReference>
<dbReference type="PANTHER" id="PTHR12297:SF18">
    <property type="entry name" value="HIG1 DOMAIN FAMILY MEMBER 2A"/>
    <property type="match status" value="1"/>
</dbReference>
<accession>A0A6U4FFK3</accession>
<keyword evidence="3 5" id="KW-1133">Transmembrane helix</keyword>
<dbReference type="Pfam" id="PF04588">
    <property type="entry name" value="HIG_1_N"/>
    <property type="match status" value="1"/>
</dbReference>
<dbReference type="EMBL" id="HBGJ01017045">
    <property type="protein sequence ID" value="CAD9252583.1"/>
    <property type="molecule type" value="Transcribed_RNA"/>
</dbReference>
<dbReference type="EMBL" id="HBGJ01017044">
    <property type="protein sequence ID" value="CAD9252582.1"/>
    <property type="molecule type" value="Transcribed_RNA"/>
</dbReference>
<dbReference type="PANTHER" id="PTHR12297">
    <property type="entry name" value="HYPOXIA-INDUCBILE GENE 1 HIG1 -RELATED"/>
    <property type="match status" value="1"/>
</dbReference>
<evidence type="ECO:0000256" key="1">
    <source>
        <dbReference type="ARBA" id="ARBA00004325"/>
    </source>
</evidence>
<dbReference type="GO" id="GO:0097250">
    <property type="term" value="P:mitochondrial respirasome assembly"/>
    <property type="evidence" value="ECO:0007669"/>
    <property type="project" value="TreeGrafter"/>
</dbReference>
<dbReference type="InterPro" id="IPR050355">
    <property type="entry name" value="RCF1"/>
</dbReference>
<sequence length="114" mass="12618">MEGKAEGTPVPETPSGEIRRKRVRQGFLEKLWAEPLVPIGAAVTTLCLFGAMNAFRKKDPYRMNTMMKGRVGAQAFTVLAMCGGVGMLPALGFDWVPKPDRSDARFKRSEDESR</sequence>
<dbReference type="EMBL" id="HBGJ01017047">
    <property type="protein sequence ID" value="CAD9252585.1"/>
    <property type="molecule type" value="Transcribed_RNA"/>
</dbReference>